<evidence type="ECO:0008006" key="6">
    <source>
        <dbReference type="Google" id="ProtNLM"/>
    </source>
</evidence>
<sequence length="230" mass="25826">MAPALTFFLRKDCVSCRIVWLYMLKNKIPFTTVDINEGRPVGFSGMSPLGSVPMILDDDQSISGSLAIVLYLAEKYASFAGFGQTPEMRAKVNSIVCWACGALKRDVCHNYINPSLSLQEDSLAGDANMSLISYGKTEVIFHLNTLENHYLNNSTFLCGERETFADSWVALILSLLELLSFDFSPWPKVKTWMLNMKSNCDYVDVSHQHEEKVRKCCYGINRSMADMSSV</sequence>
<dbReference type="GO" id="GO:0004364">
    <property type="term" value="F:glutathione transferase activity"/>
    <property type="evidence" value="ECO:0007669"/>
    <property type="project" value="TreeGrafter"/>
</dbReference>
<dbReference type="PROSITE" id="PS50405">
    <property type="entry name" value="GST_CTER"/>
    <property type="match status" value="1"/>
</dbReference>
<dbReference type="InterPro" id="IPR036282">
    <property type="entry name" value="Glutathione-S-Trfase_C_sf"/>
</dbReference>
<evidence type="ECO:0000313" key="5">
    <source>
        <dbReference type="Proteomes" id="UP000887567"/>
    </source>
</evidence>
<dbReference type="EnsemblMetazoa" id="XM_021041025.2">
    <property type="protein sequence ID" value="XP_020896684.1"/>
    <property type="gene ID" value="LOC110235561"/>
</dbReference>
<organism evidence="4 5">
    <name type="scientific">Exaiptasia diaphana</name>
    <name type="common">Tropical sea anemone</name>
    <name type="synonym">Aiptasia pulchella</name>
    <dbReference type="NCBI Taxonomy" id="2652724"/>
    <lineage>
        <taxon>Eukaryota</taxon>
        <taxon>Metazoa</taxon>
        <taxon>Cnidaria</taxon>
        <taxon>Anthozoa</taxon>
        <taxon>Hexacorallia</taxon>
        <taxon>Actiniaria</taxon>
        <taxon>Aiptasiidae</taxon>
        <taxon>Exaiptasia</taxon>
    </lineage>
</organism>
<feature type="domain" description="GST N-terminal" evidence="2">
    <location>
        <begin position="3"/>
        <end position="80"/>
    </location>
</feature>
<comment type="subunit">
    <text evidence="1">Homodimer.</text>
</comment>
<dbReference type="AlphaFoldDB" id="A0A913WZW0"/>
<name>A0A913WZW0_EXADI</name>
<dbReference type="PROSITE" id="PS50404">
    <property type="entry name" value="GST_NTER"/>
    <property type="match status" value="1"/>
</dbReference>
<dbReference type="PANTHER" id="PTHR43969">
    <property type="entry name" value="GLUTATHIONE S TRANSFERASE D10, ISOFORM A-RELATED"/>
    <property type="match status" value="1"/>
</dbReference>
<keyword evidence="5" id="KW-1185">Reference proteome</keyword>
<reference evidence="4" key="1">
    <citation type="submission" date="2022-11" db="UniProtKB">
        <authorList>
            <consortium name="EnsemblMetazoa"/>
        </authorList>
    </citation>
    <scope>IDENTIFICATION</scope>
</reference>
<dbReference type="InterPro" id="IPR010987">
    <property type="entry name" value="Glutathione-S-Trfase_C-like"/>
</dbReference>
<dbReference type="RefSeq" id="XP_020896684.1">
    <property type="nucleotide sequence ID" value="XM_021041025.2"/>
</dbReference>
<accession>A0A913WZW0</accession>
<dbReference type="InterPro" id="IPR004045">
    <property type="entry name" value="Glutathione_S-Trfase_N"/>
</dbReference>
<dbReference type="InterPro" id="IPR040079">
    <property type="entry name" value="Glutathione_S-Trfase"/>
</dbReference>
<evidence type="ECO:0000313" key="4">
    <source>
        <dbReference type="EnsemblMetazoa" id="XP_020896684.1"/>
    </source>
</evidence>
<dbReference type="Pfam" id="PF00043">
    <property type="entry name" value="GST_C"/>
    <property type="match status" value="1"/>
</dbReference>
<dbReference type="KEGG" id="epa:110235561"/>
<dbReference type="InterPro" id="IPR036249">
    <property type="entry name" value="Thioredoxin-like_sf"/>
</dbReference>
<dbReference type="PANTHER" id="PTHR43969:SF9">
    <property type="entry name" value="GLUTATHIONE S TRANSFERASE D10, ISOFORM A-RELATED"/>
    <property type="match status" value="1"/>
</dbReference>
<proteinExistence type="predicted"/>
<dbReference type="SFLD" id="SFLDS00019">
    <property type="entry name" value="Glutathione_Transferase_(cytos"/>
    <property type="match status" value="1"/>
</dbReference>
<dbReference type="Gene3D" id="1.20.1050.10">
    <property type="match status" value="1"/>
</dbReference>
<dbReference type="Gene3D" id="3.40.30.10">
    <property type="entry name" value="Glutaredoxin"/>
    <property type="match status" value="1"/>
</dbReference>
<protein>
    <recommendedName>
        <fullName evidence="6">Glutathione S-transferase</fullName>
    </recommendedName>
</protein>
<evidence type="ECO:0000259" key="2">
    <source>
        <dbReference type="PROSITE" id="PS50404"/>
    </source>
</evidence>
<dbReference type="GeneID" id="110235561"/>
<dbReference type="InterPro" id="IPR004046">
    <property type="entry name" value="GST_C"/>
</dbReference>
<dbReference type="SUPFAM" id="SSF47616">
    <property type="entry name" value="GST C-terminal domain-like"/>
    <property type="match status" value="1"/>
</dbReference>
<dbReference type="CDD" id="cd00570">
    <property type="entry name" value="GST_N_family"/>
    <property type="match status" value="1"/>
</dbReference>
<dbReference type="Proteomes" id="UP000887567">
    <property type="component" value="Unplaced"/>
</dbReference>
<dbReference type="GO" id="GO:0006749">
    <property type="term" value="P:glutathione metabolic process"/>
    <property type="evidence" value="ECO:0007669"/>
    <property type="project" value="TreeGrafter"/>
</dbReference>
<evidence type="ECO:0000259" key="3">
    <source>
        <dbReference type="PROSITE" id="PS50405"/>
    </source>
</evidence>
<feature type="domain" description="GST C-terminal" evidence="3">
    <location>
        <begin position="85"/>
        <end position="216"/>
    </location>
</feature>
<evidence type="ECO:0000256" key="1">
    <source>
        <dbReference type="ARBA" id="ARBA00011738"/>
    </source>
</evidence>
<dbReference type="OrthoDB" id="4951845at2759"/>
<dbReference type="OMA" id="SCRIVWL"/>
<dbReference type="SUPFAM" id="SSF52833">
    <property type="entry name" value="Thioredoxin-like"/>
    <property type="match status" value="1"/>
</dbReference>
<dbReference type="Pfam" id="PF13417">
    <property type="entry name" value="GST_N_3"/>
    <property type="match status" value="1"/>
</dbReference>